<dbReference type="OrthoDB" id="1697261at2"/>
<feature type="transmembrane region" description="Helical" evidence="1">
    <location>
        <begin position="98"/>
        <end position="116"/>
    </location>
</feature>
<dbReference type="STRING" id="862517.HMPREF9225_0364"/>
<evidence type="ECO:0000313" key="3">
    <source>
        <dbReference type="Proteomes" id="UP000003280"/>
    </source>
</evidence>
<accession>E0NJM5</accession>
<dbReference type="Proteomes" id="UP000003280">
    <property type="component" value="Unassembled WGS sequence"/>
</dbReference>
<dbReference type="RefSeq" id="WP_008901200.1">
    <property type="nucleotide sequence ID" value="NZ_GL397071.1"/>
</dbReference>
<comment type="caution">
    <text evidence="2">The sequence shown here is derived from an EMBL/GenBank/DDBJ whole genome shotgun (WGS) entry which is preliminary data.</text>
</comment>
<sequence length="257" mass="29848">MKNNNKSNKSLEKINKEKENSRKSNLTFGVISILIPIGAEFYFGKSPYMESTTLMMILWMFVNYMFLTTTYQLIVNYTPIMTLKGLTMRKTRLNLNLLTYYAAIVFFNAYFLYNLYTRDNVIISRLANPILMVMVLLTFFINLYSGIFPKITKKDNVTLYDVSDKLPFRNGREKVDVLAGIYEGGLVVGINKFRFSTINNIFEDKDTLVIRGKDEEGAYRVNISAPKTKYMMKNYIRAAEELKLLSRDVINISYEDL</sequence>
<name>E0NJM5_9FIRM</name>
<feature type="transmembrane region" description="Helical" evidence="1">
    <location>
        <begin position="56"/>
        <end position="77"/>
    </location>
</feature>
<gene>
    <name evidence="2" type="ORF">HMPREF9225_0364</name>
</gene>
<protein>
    <submittedName>
        <fullName evidence="2">Uncharacterized protein</fullName>
    </submittedName>
</protein>
<proteinExistence type="predicted"/>
<reference evidence="2 3" key="1">
    <citation type="submission" date="2010-07" db="EMBL/GenBank/DDBJ databases">
        <authorList>
            <person name="Muzny D."/>
            <person name="Qin X."/>
            <person name="Deng J."/>
            <person name="Jiang H."/>
            <person name="Liu Y."/>
            <person name="Qu J."/>
            <person name="Song X.-Z."/>
            <person name="Zhang L."/>
            <person name="Thornton R."/>
            <person name="Coyle M."/>
            <person name="Francisco L."/>
            <person name="Jackson L."/>
            <person name="Javaid M."/>
            <person name="Korchina V."/>
            <person name="Kovar C."/>
            <person name="Mata R."/>
            <person name="Mathew T."/>
            <person name="Ngo R."/>
            <person name="Nguyen L."/>
            <person name="Nguyen N."/>
            <person name="Okwuonu G."/>
            <person name="Ongeri F."/>
            <person name="Pham C."/>
            <person name="Simmons D."/>
            <person name="Wilczek-Boney K."/>
            <person name="Hale W."/>
            <person name="Jakkamsetti A."/>
            <person name="Pham P."/>
            <person name="Ruth R."/>
            <person name="San Lucas F."/>
            <person name="Warren J."/>
            <person name="Zhang J."/>
            <person name="Zhao Z."/>
            <person name="Zhou C."/>
            <person name="Zhu D."/>
            <person name="Lee S."/>
            <person name="Bess C."/>
            <person name="Blankenburg K."/>
            <person name="Forbes L."/>
            <person name="Fu Q."/>
            <person name="Gubbala S."/>
            <person name="Hirani K."/>
            <person name="Jayaseelan J.C."/>
            <person name="Lara F."/>
            <person name="Munidasa M."/>
            <person name="Palculict T."/>
            <person name="Patil S."/>
            <person name="Pu L.-L."/>
            <person name="Saada N."/>
            <person name="Tang L."/>
            <person name="Weissenberger G."/>
            <person name="Zhu Y."/>
            <person name="Hemphill L."/>
            <person name="Shang Y."/>
            <person name="Youmans B."/>
            <person name="Ayvaz T."/>
            <person name="Ross M."/>
            <person name="Santibanez J."/>
            <person name="Aqrawi P."/>
            <person name="Gross S."/>
            <person name="Joshi V."/>
            <person name="Fowler G."/>
            <person name="Nazareth L."/>
            <person name="Reid J."/>
            <person name="Worley K."/>
            <person name="Petrosino J."/>
            <person name="Highlander S."/>
            <person name="Gibbs R."/>
        </authorList>
    </citation>
    <scope>NUCLEOTIDE SEQUENCE [LARGE SCALE GENOMIC DNA]</scope>
    <source>
        <strain evidence="2 3">ATCC BAA-1640</strain>
    </source>
</reference>
<dbReference type="EMBL" id="AEEH01000018">
    <property type="protein sequence ID" value="EFM26045.1"/>
    <property type="molecule type" value="Genomic_DNA"/>
</dbReference>
<dbReference type="HOGENOM" id="CLU_1169799_0_0_9"/>
<dbReference type="AlphaFoldDB" id="E0NJM5"/>
<keyword evidence="1" id="KW-0812">Transmembrane</keyword>
<keyword evidence="3" id="KW-1185">Reference proteome</keyword>
<keyword evidence="1" id="KW-1133">Transmembrane helix</keyword>
<feature type="transmembrane region" description="Helical" evidence="1">
    <location>
        <begin position="122"/>
        <end position="144"/>
    </location>
</feature>
<keyword evidence="1" id="KW-0472">Membrane</keyword>
<feature type="transmembrane region" description="Helical" evidence="1">
    <location>
        <begin position="26"/>
        <end position="44"/>
    </location>
</feature>
<evidence type="ECO:0000313" key="2">
    <source>
        <dbReference type="EMBL" id="EFM26045.1"/>
    </source>
</evidence>
<organism evidence="2 3">
    <name type="scientific">Peptoniphilus duerdenii ATCC BAA-1640</name>
    <dbReference type="NCBI Taxonomy" id="862517"/>
    <lineage>
        <taxon>Bacteria</taxon>
        <taxon>Bacillati</taxon>
        <taxon>Bacillota</taxon>
        <taxon>Tissierellia</taxon>
        <taxon>Tissierellales</taxon>
        <taxon>Peptoniphilaceae</taxon>
        <taxon>Peptoniphilus</taxon>
    </lineage>
</organism>
<evidence type="ECO:0000256" key="1">
    <source>
        <dbReference type="SAM" id="Phobius"/>
    </source>
</evidence>